<dbReference type="Proteomes" id="UP000651977">
    <property type="component" value="Unassembled WGS sequence"/>
</dbReference>
<keyword evidence="1" id="KW-0732">Signal</keyword>
<reference evidence="3" key="1">
    <citation type="journal article" date="2019" name="Int. J. Syst. Evol. Microbiol.">
        <title>The Global Catalogue of Microorganisms (GCM) 10K type strain sequencing project: providing services to taxonomists for standard genome sequencing and annotation.</title>
        <authorList>
            <consortium name="The Broad Institute Genomics Platform"/>
            <consortium name="The Broad Institute Genome Sequencing Center for Infectious Disease"/>
            <person name="Wu L."/>
            <person name="Ma J."/>
        </authorList>
    </citation>
    <scope>NUCLEOTIDE SEQUENCE [LARGE SCALE GENOMIC DNA]</scope>
    <source>
        <strain evidence="3">CGMCC 1.10131</strain>
    </source>
</reference>
<protein>
    <recommendedName>
        <fullName evidence="4">DUF2066 domain-containing protein</fullName>
    </recommendedName>
</protein>
<evidence type="ECO:0000313" key="2">
    <source>
        <dbReference type="EMBL" id="GGB09238.1"/>
    </source>
</evidence>
<keyword evidence="3" id="KW-1185">Reference proteome</keyword>
<name>A0ABQ1I3R1_9ALTE</name>
<feature type="signal peptide" evidence="1">
    <location>
        <begin position="1"/>
        <end position="20"/>
    </location>
</feature>
<dbReference type="EMBL" id="BMDY01000013">
    <property type="protein sequence ID" value="GGB09238.1"/>
    <property type="molecule type" value="Genomic_DNA"/>
</dbReference>
<feature type="chain" id="PRO_5046809922" description="DUF2066 domain-containing protein" evidence="1">
    <location>
        <begin position="21"/>
        <end position="331"/>
    </location>
</feature>
<gene>
    <name evidence="2" type="ORF">GCM10007414_23280</name>
</gene>
<evidence type="ECO:0000256" key="1">
    <source>
        <dbReference type="SAM" id="SignalP"/>
    </source>
</evidence>
<sequence>MIKKCLLVLSLALLSLPLRASLLSDLYRVEATASGNQQQDQQQAFELLILRLTGDPASKDAPLLVKAGSNIQPYIQQFSYREDSISVLFNEAKINQLLMQAQLRLWGKQRPDIVLWYANEQDFNRRLLADSSQQSWLENGRKQAALLGLPIRLPVMDLEDTMAVSVNDVWGGFDGPLLAASQRYATPLVLSFRQYLQANQWQIQWRLLDSQSQTVLDSGVVQAPLEQVAVAAMNDVGASLAERYGVVLSQGEQAATLVSFAQIHNMNQYVELERFLNQQPSVASLTLHQVKQDVFTFEVELLSPWEDLKAALDIAPRLQADDTRSKYYHFQ</sequence>
<proteinExistence type="predicted"/>
<evidence type="ECO:0008006" key="4">
    <source>
        <dbReference type="Google" id="ProtNLM"/>
    </source>
</evidence>
<dbReference type="Pfam" id="PF09839">
    <property type="entry name" value="DUF2066"/>
    <property type="match status" value="1"/>
</dbReference>
<comment type="caution">
    <text evidence="2">The sequence shown here is derived from an EMBL/GenBank/DDBJ whole genome shotgun (WGS) entry which is preliminary data.</text>
</comment>
<dbReference type="RefSeq" id="WP_055734687.1">
    <property type="nucleotide sequence ID" value="NZ_BMDY01000013.1"/>
</dbReference>
<organism evidence="2 3">
    <name type="scientific">Agarivorans gilvus</name>
    <dbReference type="NCBI Taxonomy" id="680279"/>
    <lineage>
        <taxon>Bacteria</taxon>
        <taxon>Pseudomonadati</taxon>
        <taxon>Pseudomonadota</taxon>
        <taxon>Gammaproteobacteria</taxon>
        <taxon>Alteromonadales</taxon>
        <taxon>Alteromonadaceae</taxon>
        <taxon>Agarivorans</taxon>
    </lineage>
</organism>
<evidence type="ECO:0000313" key="3">
    <source>
        <dbReference type="Proteomes" id="UP000651977"/>
    </source>
</evidence>
<dbReference type="InterPro" id="IPR018642">
    <property type="entry name" value="DUF2066"/>
</dbReference>
<accession>A0ABQ1I3R1</accession>